<sequence>MALHNSQGAQQRPPTQQRIDPAHPCLYAASSSSSPSPSFSSSSSVSSFCSPHHSSPSESSVAPRCGCKGIRRCLLCSPSSPSAPGFSAGASSFFPRGEAESLVGKARDSEAALLVGDASGDPALLSVSRVFFSSPSLHTEGEREPPHSPPAVTVPDARHRADRPPPPFSRCRCTCSGTPGGSLQGESLLSSIDAAESKLPASTRTQGDVDGRRDLESSERRRVTELAEAEQRGERSQTGERERKREAKASQAGEAKPFRAAHSTEVKKTDQSRLHSERDYLSLYLLWCPQCRELHRQVREPEELDVLEEEERGDEEKKSGDKRETEKSGERREEAKEDAAATDEFRRLGGEEARGEEGREAPQAETCCFLRTGVCERIEEPNGNRRHSQEFSNGEAFARKDRQASSAASLSHPILTTKDIARAVARLLQVRAPTEGAWAAAGSCEGERKAGRGEGRRSDGDSKTPREDARVGDREEGDRGETGGEAETEESSPHRGRGWRDEVELQALEPATTRRDRALRAPVPPVSEGKPGLSSDLEEALLPLLGLSEAHSDTEACEEGGEKREAEVVMRKRDSSQFAMRRRDGLVESPFGVYLLPDALERQEEAAILAWADGNMETGAQSREATHKPQPRGDTREYGGDAETEPRAGLWVLSQSGRRKIDFGPQVNFKKKRLKPGRFNGFPPFAKALLSQPENASSAPPSCSDSFLPSPADPSSPTVSSPPSVSSSSGVSSSPDAFSPRVACITESPRGAASDVRTSGGTGKRGVDRLTPPAFRAELLANFQPVELCLLEYVPDRGSHIEEHFDDFWLWGPRLVTFNLASSTILSFVSPVFCVSRELFEVARAQRLFRSHQSPLSPSPVFSSEAPETPPLSPASSCSPSLSSKAVSSSAVASSSGSSSASCSSAAPSDSCSLPSPGLASGEFGRVRVEIRVLLPRRSLVVFEGHCRYTWTHAVRSHHIFSRRVAVTLRELAPEFLPGGENEEVGQKLLSLSAFFNGSPVNAREEARKAEELASRKTDTEETAWKRPPLVSA</sequence>
<feature type="compositionally biased region" description="Basic and acidic residues" evidence="1">
    <location>
        <begin position="262"/>
        <end position="274"/>
    </location>
</feature>
<evidence type="ECO:0008006" key="4">
    <source>
        <dbReference type="Google" id="ProtNLM"/>
    </source>
</evidence>
<feature type="region of interest" description="Disordered" evidence="1">
    <location>
        <begin position="379"/>
        <end position="416"/>
    </location>
</feature>
<feature type="compositionally biased region" description="Polar residues" evidence="1">
    <location>
        <begin position="1"/>
        <end position="18"/>
    </location>
</feature>
<feature type="compositionally biased region" description="Low complexity" evidence="1">
    <location>
        <begin position="30"/>
        <end position="61"/>
    </location>
</feature>
<dbReference type="EMBL" id="AHZU02000234">
    <property type="protein sequence ID" value="KFG46970.1"/>
    <property type="molecule type" value="Genomic_DNA"/>
</dbReference>
<feature type="compositionally biased region" description="Basic and acidic residues" evidence="1">
    <location>
        <begin position="379"/>
        <end position="389"/>
    </location>
</feature>
<dbReference type="SUPFAM" id="SSF51197">
    <property type="entry name" value="Clavaminate synthase-like"/>
    <property type="match status" value="1"/>
</dbReference>
<feature type="compositionally biased region" description="Polar residues" evidence="1">
    <location>
        <begin position="853"/>
        <end position="862"/>
    </location>
</feature>
<feature type="region of interest" description="Disordered" evidence="1">
    <location>
        <begin position="433"/>
        <end position="578"/>
    </location>
</feature>
<feature type="compositionally biased region" description="Basic and acidic residues" evidence="1">
    <location>
        <begin position="314"/>
        <end position="362"/>
    </location>
</feature>
<dbReference type="InterPro" id="IPR032857">
    <property type="entry name" value="ALKBH4"/>
</dbReference>
<accession>A0A086KRF2</accession>
<dbReference type="Proteomes" id="UP000028837">
    <property type="component" value="Unassembled WGS sequence"/>
</dbReference>
<feature type="compositionally biased region" description="Basic and acidic residues" evidence="1">
    <location>
        <begin position="207"/>
        <end position="248"/>
    </location>
</feature>
<dbReference type="GO" id="GO:0070988">
    <property type="term" value="P:demethylation"/>
    <property type="evidence" value="ECO:0007669"/>
    <property type="project" value="InterPro"/>
</dbReference>
<reference evidence="2 3" key="1">
    <citation type="submission" date="2014-02" db="EMBL/GenBank/DDBJ databases">
        <authorList>
            <person name="Sibley D."/>
            <person name="Venepally P."/>
            <person name="Karamycheva S."/>
            <person name="Hadjithomas M."/>
            <person name="Khan A."/>
            <person name="Brunk B."/>
            <person name="Roos D."/>
            <person name="Caler E."/>
            <person name="Lorenzi H."/>
        </authorList>
    </citation>
    <scope>NUCLEOTIDE SEQUENCE [LARGE SCALE GENOMIC DNA]</scope>
    <source>
        <strain evidence="2 3">GAB2-2007-GAL-DOM2</strain>
    </source>
</reference>
<dbReference type="InterPro" id="IPR037151">
    <property type="entry name" value="AlkB-like_sf"/>
</dbReference>
<feature type="compositionally biased region" description="Basic and acidic residues" evidence="1">
    <location>
        <begin position="1007"/>
        <end position="1025"/>
    </location>
</feature>
<dbReference type="Gene3D" id="2.60.120.590">
    <property type="entry name" value="Alpha-ketoglutarate-dependent dioxygenase AlkB-like"/>
    <property type="match status" value="1"/>
</dbReference>
<feature type="compositionally biased region" description="Basic and acidic residues" evidence="1">
    <location>
        <begin position="624"/>
        <end position="639"/>
    </location>
</feature>
<feature type="region of interest" description="Disordered" evidence="1">
    <location>
        <begin position="298"/>
        <end position="363"/>
    </location>
</feature>
<protein>
    <recommendedName>
        <fullName evidence="4">2OG-Fe(II) oxygenase family protein</fullName>
    </recommendedName>
</protein>
<dbReference type="PANTHER" id="PTHR12463">
    <property type="entry name" value="OXYGENASE-RELATED"/>
    <property type="match status" value="1"/>
</dbReference>
<feature type="region of interest" description="Disordered" evidence="1">
    <location>
        <begin position="691"/>
        <end position="769"/>
    </location>
</feature>
<feature type="compositionally biased region" description="Basic and acidic residues" evidence="1">
    <location>
        <begin position="445"/>
        <end position="482"/>
    </location>
</feature>
<feature type="compositionally biased region" description="Low complexity" evidence="1">
    <location>
        <begin position="540"/>
        <end position="549"/>
    </location>
</feature>
<dbReference type="AlphaFoldDB" id="A0A086KRF2"/>
<feature type="region of interest" description="Disordered" evidence="1">
    <location>
        <begin position="1007"/>
        <end position="1033"/>
    </location>
</feature>
<dbReference type="GO" id="GO:0016491">
    <property type="term" value="F:oxidoreductase activity"/>
    <property type="evidence" value="ECO:0007669"/>
    <property type="project" value="TreeGrafter"/>
</dbReference>
<feature type="region of interest" description="Disordered" evidence="1">
    <location>
        <begin position="1"/>
        <end position="63"/>
    </location>
</feature>
<feature type="compositionally biased region" description="Low complexity" evidence="1">
    <location>
        <begin position="709"/>
        <end position="740"/>
    </location>
</feature>
<feature type="region of interest" description="Disordered" evidence="1">
    <location>
        <begin position="853"/>
        <end position="878"/>
    </location>
</feature>
<dbReference type="OrthoDB" id="332998at2759"/>
<organism evidence="2 3">
    <name type="scientific">Toxoplasma gondii GAB2-2007-GAL-DOM2</name>
    <dbReference type="NCBI Taxonomy" id="1130820"/>
    <lineage>
        <taxon>Eukaryota</taxon>
        <taxon>Sar</taxon>
        <taxon>Alveolata</taxon>
        <taxon>Apicomplexa</taxon>
        <taxon>Conoidasida</taxon>
        <taxon>Coccidia</taxon>
        <taxon>Eucoccidiorida</taxon>
        <taxon>Eimeriorina</taxon>
        <taxon>Sarcocystidae</taxon>
        <taxon>Toxoplasma</taxon>
    </lineage>
</organism>
<feature type="compositionally biased region" description="Basic and acidic residues" evidence="1">
    <location>
        <begin position="550"/>
        <end position="578"/>
    </location>
</feature>
<name>A0A086KRF2_TOXGO</name>
<comment type="caution">
    <text evidence="2">The sequence shown here is derived from an EMBL/GenBank/DDBJ whole genome shotgun (WGS) entry which is preliminary data.</text>
</comment>
<dbReference type="VEuPathDB" id="ToxoDB:TGDOM2_246140"/>
<evidence type="ECO:0000256" key="1">
    <source>
        <dbReference type="SAM" id="MobiDB-lite"/>
    </source>
</evidence>
<gene>
    <name evidence="2" type="ORF">TGDOM2_246140</name>
</gene>
<feature type="region of interest" description="Disordered" evidence="1">
    <location>
        <begin position="618"/>
        <end position="655"/>
    </location>
</feature>
<dbReference type="PANTHER" id="PTHR12463:SF0">
    <property type="entry name" value="ALPHA-KETOGLUTARATE-DEPENDENT DIOXYGENASE ALKB HOMOLOG 4"/>
    <property type="match status" value="1"/>
</dbReference>
<evidence type="ECO:0000313" key="2">
    <source>
        <dbReference type="EMBL" id="KFG46970.1"/>
    </source>
</evidence>
<dbReference type="GO" id="GO:0032451">
    <property type="term" value="F:demethylase activity"/>
    <property type="evidence" value="ECO:0007669"/>
    <property type="project" value="TreeGrafter"/>
</dbReference>
<feature type="region of interest" description="Disordered" evidence="1">
    <location>
        <begin position="136"/>
        <end position="274"/>
    </location>
</feature>
<evidence type="ECO:0000313" key="3">
    <source>
        <dbReference type="Proteomes" id="UP000028837"/>
    </source>
</evidence>
<feature type="compositionally biased region" description="Acidic residues" evidence="1">
    <location>
        <begin position="302"/>
        <end position="313"/>
    </location>
</feature>
<feature type="compositionally biased region" description="Polar residues" evidence="1">
    <location>
        <begin position="692"/>
        <end position="707"/>
    </location>
</feature>
<proteinExistence type="predicted"/>